<sequence length="115" mass="12016">MLVLGTGGPGSGNGARTPGEHVLLFGHRYPLMADSEPGPVIAPPRQSIWAQGVEAFKSGWGIAVGGARQIRRAPDRIPLRPGLGILRALAVRFDLDPGTESAPSITIIVDFHSSG</sequence>
<organism evidence="1 2">
    <name type="scientific">Actinokineospora auranticolor</name>
    <dbReference type="NCBI Taxonomy" id="155976"/>
    <lineage>
        <taxon>Bacteria</taxon>
        <taxon>Bacillati</taxon>
        <taxon>Actinomycetota</taxon>
        <taxon>Actinomycetes</taxon>
        <taxon>Pseudonocardiales</taxon>
        <taxon>Pseudonocardiaceae</taxon>
        <taxon>Actinokineospora</taxon>
    </lineage>
</organism>
<proteinExistence type="predicted"/>
<gene>
    <name evidence="1" type="ORF">CLV40_116105</name>
</gene>
<protein>
    <submittedName>
        <fullName evidence="1">Uncharacterized protein</fullName>
    </submittedName>
</protein>
<keyword evidence="2" id="KW-1185">Reference proteome</keyword>
<dbReference type="AlphaFoldDB" id="A0A2S6GIK2"/>
<dbReference type="EMBL" id="PTIX01000016">
    <property type="protein sequence ID" value="PPK65062.1"/>
    <property type="molecule type" value="Genomic_DNA"/>
</dbReference>
<evidence type="ECO:0000313" key="1">
    <source>
        <dbReference type="EMBL" id="PPK65062.1"/>
    </source>
</evidence>
<accession>A0A2S6GIK2</accession>
<reference evidence="1 2" key="1">
    <citation type="submission" date="2018-02" db="EMBL/GenBank/DDBJ databases">
        <title>Genomic Encyclopedia of Archaeal and Bacterial Type Strains, Phase II (KMG-II): from individual species to whole genera.</title>
        <authorList>
            <person name="Goeker M."/>
        </authorList>
    </citation>
    <scope>NUCLEOTIDE SEQUENCE [LARGE SCALE GENOMIC DNA]</scope>
    <source>
        <strain evidence="1 2">YU 961-1</strain>
    </source>
</reference>
<dbReference type="Proteomes" id="UP000239203">
    <property type="component" value="Unassembled WGS sequence"/>
</dbReference>
<evidence type="ECO:0000313" key="2">
    <source>
        <dbReference type="Proteomes" id="UP000239203"/>
    </source>
</evidence>
<comment type="caution">
    <text evidence="1">The sequence shown here is derived from an EMBL/GenBank/DDBJ whole genome shotgun (WGS) entry which is preliminary data.</text>
</comment>
<name>A0A2S6GIK2_9PSEU</name>